<evidence type="ECO:0000259" key="2">
    <source>
        <dbReference type="Pfam" id="PF08729"/>
    </source>
</evidence>
<feature type="region of interest" description="Disordered" evidence="1">
    <location>
        <begin position="1"/>
        <end position="41"/>
    </location>
</feature>
<reference evidence="4" key="2">
    <citation type="journal article" date="2013" name="G3 (Bethesda)">
        <title>Genomes of Ashbya fungi isolated from insects reveal four mating-type loci, numerous translocations, lack of transposons, and distinct gene duplications.</title>
        <authorList>
            <person name="Dietrich F.S."/>
            <person name="Voegeli S."/>
            <person name="Kuo S."/>
            <person name="Philippsen P."/>
        </authorList>
    </citation>
    <scope>GENOME REANNOTATION</scope>
    <source>
        <strain evidence="4">ATCC 10895 / CBS 109.51 / FGSC 9923 / NRRL Y-1056</strain>
    </source>
</reference>
<dbReference type="GO" id="GO:0005802">
    <property type="term" value="C:trans-Golgi network"/>
    <property type="evidence" value="ECO:0000318"/>
    <property type="project" value="GO_Central"/>
</dbReference>
<feature type="compositionally biased region" description="Low complexity" evidence="1">
    <location>
        <begin position="317"/>
        <end position="333"/>
    </location>
</feature>
<feature type="compositionally biased region" description="Basic residues" evidence="1">
    <location>
        <begin position="497"/>
        <end position="511"/>
    </location>
</feature>
<dbReference type="InterPro" id="IPR014840">
    <property type="entry name" value="HRD"/>
</dbReference>
<dbReference type="EMBL" id="AE016814">
    <property type="protein sequence ID" value="AAS50525.1"/>
    <property type="molecule type" value="Genomic_DNA"/>
</dbReference>
<organism evidence="3 4">
    <name type="scientific">Eremothecium gossypii (strain ATCC 10895 / CBS 109.51 / FGSC 9923 / NRRL Y-1056)</name>
    <name type="common">Yeast</name>
    <name type="synonym">Ashbya gossypii</name>
    <dbReference type="NCBI Taxonomy" id="284811"/>
    <lineage>
        <taxon>Eukaryota</taxon>
        <taxon>Fungi</taxon>
        <taxon>Dikarya</taxon>
        <taxon>Ascomycota</taxon>
        <taxon>Saccharomycotina</taxon>
        <taxon>Saccharomycetes</taxon>
        <taxon>Saccharomycetales</taxon>
        <taxon>Saccharomycetaceae</taxon>
        <taxon>Eremothecium</taxon>
    </lineage>
</organism>
<feature type="region of interest" description="Disordered" evidence="1">
    <location>
        <begin position="443"/>
        <end position="514"/>
    </location>
</feature>
<dbReference type="InParanoid" id="Q75EB6"/>
<dbReference type="GO" id="GO:0030140">
    <property type="term" value="C:trans-Golgi network transport vesicle"/>
    <property type="evidence" value="ECO:0000318"/>
    <property type="project" value="GO_Central"/>
</dbReference>
<dbReference type="RefSeq" id="NP_982701.1">
    <property type="nucleotide sequence ID" value="NM_208054.1"/>
</dbReference>
<dbReference type="Proteomes" id="UP000000591">
    <property type="component" value="Chromosome I"/>
</dbReference>
<evidence type="ECO:0000313" key="4">
    <source>
        <dbReference type="Proteomes" id="UP000000591"/>
    </source>
</evidence>
<dbReference type="STRING" id="284811.Q75EB6"/>
<reference evidence="3 4" key="1">
    <citation type="journal article" date="2004" name="Science">
        <title>The Ashbya gossypii genome as a tool for mapping the ancient Saccharomyces cerevisiae genome.</title>
        <authorList>
            <person name="Dietrich F.S."/>
            <person name="Voegeli S."/>
            <person name="Brachat S."/>
            <person name="Lerch A."/>
            <person name="Gates K."/>
            <person name="Steiner S."/>
            <person name="Mohr C."/>
            <person name="Pohlmann R."/>
            <person name="Luedi P."/>
            <person name="Choi S."/>
            <person name="Wing R.A."/>
            <person name="Flavier A."/>
            <person name="Gaffney T.D."/>
            <person name="Philippsen P."/>
        </authorList>
    </citation>
    <scope>NUCLEOTIDE SEQUENCE [LARGE SCALE GENOMIC DNA]</scope>
    <source>
        <strain evidence="4">ATCC 10895 / CBS 109.51 / FGSC 9923 / NRRL Y-1056</strain>
    </source>
</reference>
<dbReference type="Pfam" id="PF08729">
    <property type="entry name" value="HUN"/>
    <property type="match status" value="1"/>
</dbReference>
<evidence type="ECO:0000313" key="3">
    <source>
        <dbReference type="EMBL" id="AAS50525.1"/>
    </source>
</evidence>
<feature type="domain" description="Hpc2-related" evidence="2">
    <location>
        <begin position="512"/>
        <end position="545"/>
    </location>
</feature>
<dbReference type="GO" id="GO:0005768">
    <property type="term" value="C:endosome"/>
    <property type="evidence" value="ECO:0000318"/>
    <property type="project" value="GO_Central"/>
</dbReference>
<dbReference type="AlphaFoldDB" id="Q75EB6"/>
<dbReference type="eggNOG" id="ENOG502RG9A">
    <property type="taxonomic scope" value="Eukaryota"/>
</dbReference>
<accession>Q75EB6</accession>
<evidence type="ECO:0000256" key="1">
    <source>
        <dbReference type="SAM" id="MobiDB-lite"/>
    </source>
</evidence>
<dbReference type="HOGENOM" id="CLU_477318_0_0_1"/>
<keyword evidence="4" id="KW-1185">Reference proteome</keyword>
<protein>
    <submittedName>
        <fullName evidence="3">AAR158Wp</fullName>
    </submittedName>
</protein>
<feature type="compositionally biased region" description="Low complexity" evidence="1">
    <location>
        <begin position="443"/>
        <end position="455"/>
    </location>
</feature>
<proteinExistence type="predicted"/>
<dbReference type="PANTHER" id="PTHR23211:SF0">
    <property type="entry name" value="TRANS-GOLGI NETWORK INTEGRAL MEMBRANE PROTEIN 2"/>
    <property type="match status" value="1"/>
</dbReference>
<feature type="compositionally biased region" description="Polar residues" evidence="1">
    <location>
        <begin position="267"/>
        <end position="292"/>
    </location>
</feature>
<feature type="compositionally biased region" description="Acidic residues" evidence="1">
    <location>
        <begin position="463"/>
        <end position="485"/>
    </location>
</feature>
<dbReference type="OrthoDB" id="5576775at2759"/>
<feature type="compositionally biased region" description="Polar residues" evidence="1">
    <location>
        <begin position="238"/>
        <end position="256"/>
    </location>
</feature>
<dbReference type="GeneID" id="4618506"/>
<sequence length="571" mass="59252">MIPGREVIEDEERQAGTSGGAAKRALDSGGTEVDGMKKQKSIPNIANELAKNRAEVRAPISSINKTLVQPVARPRMHAIPLSSLLSPSVDYGYPKLSPSPQFPALSPTVVPKLESPAEQVLGAPHAPQVPAFQLPVLDSGAIGGGARAGVAPAAEASVNNPSGQAEAAVANAPARKSAPRKKKADGAGAAAKKKAEGSRPAAKKASSRPVKKEEPAAVPSDASAGGAGTNKVVLPSQEGGQANDSPLPSDANTEDQGATPLRASPPANKTNKSLKRTQSNLSSGQKAGSQESQKARKSLSASNLGNGTTSTSPPPAAGASTAPASKKASGTSGAKKESKGKSKSAASKKKETAAASTTVPDTSSAAAIASHTPKVLAPAQPIKSPSVMDVLDQKFIGTQAAEEDDPVIVVDVPLYQVDTNDYLDENGQVVFNFYNLVHEKFNTQQNSQSRTTSSATKDRLEQGDDIAMADDDDDDDEDDEDDDDPSASGAAGASPSKSKKKSNPMKGKSRVGKYDIEDPFIDDSELLWEEQRAATKDGFFVYFGPLIQKGQYATFERVDGTMKKGGVRNPR</sequence>
<feature type="region of interest" description="Disordered" evidence="1">
    <location>
        <begin position="143"/>
        <end position="365"/>
    </location>
</feature>
<name>Q75EB6_EREGS</name>
<gene>
    <name evidence="3" type="ORF">AGOS_AAR158W</name>
</gene>
<feature type="compositionally biased region" description="Low complexity" evidence="1">
    <location>
        <begin position="486"/>
        <end position="496"/>
    </location>
</feature>
<dbReference type="KEGG" id="ago:AGOS_AAR158W"/>
<dbReference type="OMA" id="MDGDVPM"/>
<dbReference type="PANTHER" id="PTHR23211">
    <property type="entry name" value="TRANS-GOLGI NETWORK INTEGRAL MEMBRANE PROTEIN TGN38"/>
    <property type="match status" value="1"/>
</dbReference>